<dbReference type="EMBL" id="BMPP01000038">
    <property type="protein sequence ID" value="GGK43269.1"/>
    <property type="molecule type" value="Genomic_DNA"/>
</dbReference>
<gene>
    <name evidence="1" type="ORF">GCM10008955_41310</name>
</gene>
<dbReference type="Proteomes" id="UP000647587">
    <property type="component" value="Unassembled WGS sequence"/>
</dbReference>
<reference evidence="2" key="1">
    <citation type="journal article" date="2019" name="Int. J. Syst. Evol. Microbiol.">
        <title>The Global Catalogue of Microorganisms (GCM) 10K type strain sequencing project: providing services to taxonomists for standard genome sequencing and annotation.</title>
        <authorList>
            <consortium name="The Broad Institute Genomics Platform"/>
            <consortium name="The Broad Institute Genome Sequencing Center for Infectious Disease"/>
            <person name="Wu L."/>
            <person name="Ma J."/>
        </authorList>
    </citation>
    <scope>NUCLEOTIDE SEQUENCE [LARGE SCALE GENOMIC DNA]</scope>
    <source>
        <strain evidence="2">JCM 30331</strain>
    </source>
</reference>
<name>A0ABQ2F2F1_9DEIO</name>
<evidence type="ECO:0000313" key="1">
    <source>
        <dbReference type="EMBL" id="GGK43269.1"/>
    </source>
</evidence>
<evidence type="ECO:0000313" key="2">
    <source>
        <dbReference type="Proteomes" id="UP000647587"/>
    </source>
</evidence>
<protein>
    <submittedName>
        <fullName evidence="1">Uncharacterized protein</fullName>
    </submittedName>
</protein>
<sequence>MTPPASQARPQDVSPILQATISLAGNHARIMAPDVRHSHVLEVLAAEHGMRSWRGWRARPDAELLPPDETIPAMDYRAQALGVDSTDLLAALGLALTCLRRERQSPWPPGWHLMDLLAALPQDVWSRSAAQEGETEAEGALRQERPTCVTRRLEVITAWEQRRGDLIHQYPRMGF</sequence>
<dbReference type="RefSeq" id="WP_189012181.1">
    <property type="nucleotide sequence ID" value="NZ_BMPP01000038.1"/>
</dbReference>
<comment type="caution">
    <text evidence="1">The sequence shown here is derived from an EMBL/GenBank/DDBJ whole genome shotgun (WGS) entry which is preliminary data.</text>
</comment>
<organism evidence="1 2">
    <name type="scientific">Deinococcus malanensis</name>
    <dbReference type="NCBI Taxonomy" id="1706855"/>
    <lineage>
        <taxon>Bacteria</taxon>
        <taxon>Thermotogati</taxon>
        <taxon>Deinococcota</taxon>
        <taxon>Deinococci</taxon>
        <taxon>Deinococcales</taxon>
        <taxon>Deinococcaceae</taxon>
        <taxon>Deinococcus</taxon>
    </lineage>
</organism>
<proteinExistence type="predicted"/>
<keyword evidence="2" id="KW-1185">Reference proteome</keyword>
<accession>A0ABQ2F2F1</accession>